<gene>
    <name evidence="5" type="primary">mtnA</name>
    <name evidence="6" type="ORF">SAJA_03675</name>
</gene>
<dbReference type="FunFam" id="1.20.120.420:FF:000003">
    <property type="entry name" value="Methylthioribose-1-phosphate isomerase"/>
    <property type="match status" value="1"/>
</dbReference>
<feature type="binding site" evidence="5">
    <location>
        <position position="186"/>
    </location>
    <ligand>
        <name>substrate</name>
    </ligand>
</feature>
<dbReference type="GO" id="GO:0019509">
    <property type="term" value="P:L-methionine salvage from methylthioadenosine"/>
    <property type="evidence" value="ECO:0007669"/>
    <property type="project" value="UniProtKB-UniRule"/>
</dbReference>
<reference evidence="6 7" key="1">
    <citation type="submission" date="2013-10" db="EMBL/GenBank/DDBJ databases">
        <title>Salinisphaera japonica YTM-1 Genome Sequencing.</title>
        <authorList>
            <person name="Lai Q."/>
            <person name="Li C."/>
            <person name="Shao Z."/>
        </authorList>
    </citation>
    <scope>NUCLEOTIDE SEQUENCE [LARGE SCALE GENOMIC DNA]</scope>
    <source>
        <strain evidence="6 7">YTM-1</strain>
    </source>
</reference>
<dbReference type="InterPro" id="IPR000649">
    <property type="entry name" value="IF-2B-related"/>
</dbReference>
<proteinExistence type="inferred from homology"/>
<dbReference type="SUPFAM" id="SSF100950">
    <property type="entry name" value="NagB/RpiA/CoA transferase-like"/>
    <property type="match status" value="1"/>
</dbReference>
<feature type="site" description="Transition state stabilizer" evidence="5">
    <location>
        <position position="147"/>
    </location>
</feature>
<organism evidence="6 7">
    <name type="scientific">Salinisphaera japonica YTM-1</name>
    <dbReference type="NCBI Taxonomy" id="1209778"/>
    <lineage>
        <taxon>Bacteria</taxon>
        <taxon>Pseudomonadati</taxon>
        <taxon>Pseudomonadota</taxon>
        <taxon>Gammaproteobacteria</taxon>
        <taxon>Salinisphaerales</taxon>
        <taxon>Salinisphaeraceae</taxon>
        <taxon>Salinisphaera</taxon>
    </lineage>
</organism>
<dbReference type="NCBIfam" id="TIGR00524">
    <property type="entry name" value="eIF-2B_rel"/>
    <property type="match status" value="1"/>
</dbReference>
<dbReference type="HAMAP" id="MF_01678">
    <property type="entry name" value="Salvage_MtnA"/>
    <property type="match status" value="1"/>
</dbReference>
<keyword evidence="1 5" id="KW-0413">Isomerase</keyword>
<comment type="similarity">
    <text evidence="5">Belongs to the EIF-2B alpha/beta/delta subunits family. MtnA subfamily.</text>
</comment>
<dbReference type="InterPro" id="IPR011559">
    <property type="entry name" value="Initiation_fac_2B_a/b/d"/>
</dbReference>
<sequence>MEARDGIGLKISNDTLQLIDQTQLPHTEQWLTIADTQAMIEAIHGLKVRGAPMIGIAAALFLATKASAGAGADSLADDLARLRDARPTAVNLMFAMDRLAAALERNGPAGLIETAESLADRDAMLCEAIADNGATRIAHGEQIMTHCNTGALATAGIGTALGVIRRAHEQDKAIHVWVNETRPLLQGGRLTAWELGRLGIPYTLISDSMAAAVMATHRIDRVIVGADRIAANGDTANKIGTYGLAVAARYHGARFEVAAPYTTLDPECDDGSAIEIEQRSPAEVQGVAGAAGALRWAPIDAPVYNPAFDITPAELIDSWILDIDVFDRTDVAGGALDAGGGAFG</sequence>
<dbReference type="InterPro" id="IPR042529">
    <property type="entry name" value="IF_2B-like_C"/>
</dbReference>
<dbReference type="InterPro" id="IPR005251">
    <property type="entry name" value="IF-M1Pi"/>
</dbReference>
<feature type="binding site" evidence="5">
    <location>
        <begin position="49"/>
        <end position="51"/>
    </location>
    <ligand>
        <name>substrate</name>
    </ligand>
</feature>
<dbReference type="AlphaFoldDB" id="A0A423PZA3"/>
<keyword evidence="5" id="KW-0486">Methionine biosynthesis</keyword>
<comment type="catalytic activity">
    <reaction evidence="3">
        <text>5-(methylsulfanyl)-alpha-D-ribose 1-phosphate = 5-(methylsulfanyl)-D-ribulose 1-phosphate</text>
        <dbReference type="Rhea" id="RHEA:19989"/>
        <dbReference type="ChEBI" id="CHEBI:58533"/>
        <dbReference type="ChEBI" id="CHEBI:58548"/>
        <dbReference type="EC" id="5.3.1.23"/>
    </reaction>
    <physiologicalReaction direction="left-to-right" evidence="3">
        <dbReference type="Rhea" id="RHEA:19990"/>
    </physiologicalReaction>
</comment>
<keyword evidence="7" id="KW-1185">Reference proteome</keyword>
<dbReference type="EC" id="5.3.1.23" evidence="5"/>
<name>A0A423PZA3_9GAMM</name>
<dbReference type="InParanoid" id="A0A423PZA3"/>
<comment type="catalytic activity">
    <reaction evidence="2">
        <text>5-deoxy-alpha-D-ribose 1-phosphate = 5-deoxy-D-ribulose 1-phosphate</text>
        <dbReference type="Rhea" id="RHEA:61296"/>
        <dbReference type="ChEBI" id="CHEBI:58749"/>
        <dbReference type="ChEBI" id="CHEBI:144504"/>
    </reaction>
    <physiologicalReaction direction="left-to-right" evidence="2">
        <dbReference type="Rhea" id="RHEA:61297"/>
    </physiologicalReaction>
</comment>
<evidence type="ECO:0000256" key="1">
    <source>
        <dbReference type="ARBA" id="ARBA00023235"/>
    </source>
</evidence>
<dbReference type="FunFam" id="3.40.50.10470:FF:000006">
    <property type="entry name" value="Methylthioribose-1-phosphate isomerase"/>
    <property type="match status" value="1"/>
</dbReference>
<dbReference type="Gene3D" id="3.40.50.10470">
    <property type="entry name" value="Translation initiation factor eif-2b, domain 2"/>
    <property type="match status" value="1"/>
</dbReference>
<feature type="binding site" evidence="5">
    <location>
        <position position="86"/>
    </location>
    <ligand>
        <name>substrate</name>
    </ligand>
</feature>
<keyword evidence="5" id="KW-0028">Amino-acid biosynthesis</keyword>
<evidence type="ECO:0000313" key="7">
    <source>
        <dbReference type="Proteomes" id="UP000285310"/>
    </source>
</evidence>
<evidence type="ECO:0000256" key="2">
    <source>
        <dbReference type="ARBA" id="ARBA00050906"/>
    </source>
</evidence>
<comment type="caution">
    <text evidence="6">The sequence shown here is derived from an EMBL/GenBank/DDBJ whole genome shotgun (WGS) entry which is preliminary data.</text>
</comment>
<dbReference type="OrthoDB" id="9803436at2"/>
<dbReference type="UniPathway" id="UPA00904">
    <property type="reaction ID" value="UER00874"/>
</dbReference>
<evidence type="ECO:0000313" key="6">
    <source>
        <dbReference type="EMBL" id="ROO30935.1"/>
    </source>
</evidence>
<dbReference type="PANTHER" id="PTHR43475:SF1">
    <property type="entry name" value="METHYLTHIORIBOSE-1-PHOSPHATE ISOMERASE"/>
    <property type="match status" value="1"/>
</dbReference>
<accession>A0A423PZA3</accession>
<dbReference type="GO" id="GO:0046523">
    <property type="term" value="F:S-methyl-5-thioribose-1-phosphate isomerase activity"/>
    <property type="evidence" value="ECO:0007669"/>
    <property type="project" value="UniProtKB-UniRule"/>
</dbReference>
<dbReference type="RefSeq" id="WP_123657288.1">
    <property type="nucleotide sequence ID" value="NZ_AYKG01000008.1"/>
</dbReference>
<protein>
    <recommendedName>
        <fullName evidence="5">Methylthioribose-1-phosphate isomerase</fullName>
        <shortName evidence="5">M1Pi</shortName>
        <shortName evidence="5">MTR-1-P isomerase</shortName>
        <ecNumber evidence="5">5.3.1.23</ecNumber>
    </recommendedName>
    <alternativeName>
        <fullName evidence="5">S-methyl-5-thioribose-1-phosphate isomerase</fullName>
    </alternativeName>
</protein>
<dbReference type="Proteomes" id="UP000285310">
    <property type="component" value="Unassembled WGS sequence"/>
</dbReference>
<dbReference type="InterPro" id="IPR037171">
    <property type="entry name" value="NagB/RpiA_transferase-like"/>
</dbReference>
<evidence type="ECO:0000256" key="5">
    <source>
        <dbReference type="HAMAP-Rule" id="MF_01678"/>
    </source>
</evidence>
<dbReference type="NCBIfam" id="TIGR00512">
    <property type="entry name" value="salvage_mtnA"/>
    <property type="match status" value="1"/>
</dbReference>
<dbReference type="InterPro" id="IPR027363">
    <property type="entry name" value="M1Pi_N"/>
</dbReference>
<evidence type="ECO:0000256" key="4">
    <source>
        <dbReference type="ARBA" id="ARBA00058145"/>
    </source>
</evidence>
<dbReference type="PANTHER" id="PTHR43475">
    <property type="entry name" value="METHYLTHIORIBOSE-1-PHOSPHATE ISOMERASE"/>
    <property type="match status" value="1"/>
</dbReference>
<evidence type="ECO:0000256" key="3">
    <source>
        <dbReference type="ARBA" id="ARBA00051169"/>
    </source>
</evidence>
<comment type="pathway">
    <text evidence="5">Amino-acid biosynthesis; L-methionine biosynthesis via salvage pathway; L-methionine from S-methyl-5-thio-alpha-D-ribose 1-phosphate: step 1/6.</text>
</comment>
<dbReference type="Gene3D" id="1.20.120.420">
    <property type="entry name" value="translation initiation factor eif-2b, domain 1"/>
    <property type="match status" value="1"/>
</dbReference>
<comment type="function">
    <text evidence="4">Catalyzes the interconversion of methylthioribose-1-phosphate (MTR-1-P) into methylthioribulose-1-phosphate (MTRu-1-P). Also catalyzes the interconversion of 5-deoxyribose 1-phosphate and 5-deoxyribulose 1-phosphate. Part of a bifunctional DHAP-shunt salvage pathway for SAM by-products.</text>
</comment>
<feature type="active site" description="Proton donor" evidence="5">
    <location>
        <position position="227"/>
    </location>
</feature>
<dbReference type="EMBL" id="AYKG01000008">
    <property type="protein sequence ID" value="ROO30935.1"/>
    <property type="molecule type" value="Genomic_DNA"/>
</dbReference>
<dbReference type="Pfam" id="PF01008">
    <property type="entry name" value="IF-2B"/>
    <property type="match status" value="1"/>
</dbReference>
<dbReference type="NCBIfam" id="NF004326">
    <property type="entry name" value="PRK05720.1"/>
    <property type="match status" value="1"/>
</dbReference>
<feature type="binding site" evidence="5">
    <location>
        <begin position="237"/>
        <end position="238"/>
    </location>
    <ligand>
        <name>substrate</name>
    </ligand>
</feature>